<dbReference type="Proteomes" id="UP001602013">
    <property type="component" value="Unassembled WGS sequence"/>
</dbReference>
<comment type="caution">
    <text evidence="2">The sequence shown here is derived from an EMBL/GenBank/DDBJ whole genome shotgun (WGS) entry which is preliminary data.</text>
</comment>
<name>A0ABW6SK88_9ACTN</name>
<evidence type="ECO:0000313" key="3">
    <source>
        <dbReference type="Proteomes" id="UP001602013"/>
    </source>
</evidence>
<gene>
    <name evidence="2" type="ORF">ACFYXI_01595</name>
</gene>
<dbReference type="RefSeq" id="WP_387408338.1">
    <property type="nucleotide sequence ID" value="NZ_JBIASD010000001.1"/>
</dbReference>
<organism evidence="2 3">
    <name type="scientific">Microtetraspora malaysiensis</name>
    <dbReference type="NCBI Taxonomy" id="161358"/>
    <lineage>
        <taxon>Bacteria</taxon>
        <taxon>Bacillati</taxon>
        <taxon>Actinomycetota</taxon>
        <taxon>Actinomycetes</taxon>
        <taxon>Streptosporangiales</taxon>
        <taxon>Streptosporangiaceae</taxon>
        <taxon>Microtetraspora</taxon>
    </lineage>
</organism>
<proteinExistence type="predicted"/>
<accession>A0ABW6SK88</accession>
<keyword evidence="3" id="KW-1185">Reference proteome</keyword>
<reference evidence="2 3" key="1">
    <citation type="submission" date="2024-10" db="EMBL/GenBank/DDBJ databases">
        <title>The Natural Products Discovery Center: Release of the First 8490 Sequenced Strains for Exploring Actinobacteria Biosynthetic Diversity.</title>
        <authorList>
            <person name="Kalkreuter E."/>
            <person name="Kautsar S.A."/>
            <person name="Yang D."/>
            <person name="Bader C.D."/>
            <person name="Teijaro C.N."/>
            <person name="Fluegel L."/>
            <person name="Davis C.M."/>
            <person name="Simpson J.R."/>
            <person name="Lauterbach L."/>
            <person name="Steele A.D."/>
            <person name="Gui C."/>
            <person name="Meng S."/>
            <person name="Li G."/>
            <person name="Viehrig K."/>
            <person name="Ye F."/>
            <person name="Su P."/>
            <person name="Kiefer A.F."/>
            <person name="Nichols A."/>
            <person name="Cepeda A.J."/>
            <person name="Yan W."/>
            <person name="Fan B."/>
            <person name="Jiang Y."/>
            <person name="Adhikari A."/>
            <person name="Zheng C.-J."/>
            <person name="Schuster L."/>
            <person name="Cowan T.M."/>
            <person name="Smanski M.J."/>
            <person name="Chevrette M.G."/>
            <person name="De Carvalho L.P.S."/>
            <person name="Shen B."/>
        </authorList>
    </citation>
    <scope>NUCLEOTIDE SEQUENCE [LARGE SCALE GENOMIC DNA]</scope>
    <source>
        <strain evidence="2 3">NPDC002173</strain>
    </source>
</reference>
<dbReference type="EMBL" id="JBIASD010000001">
    <property type="protein sequence ID" value="MFF3664258.1"/>
    <property type="molecule type" value="Genomic_DNA"/>
</dbReference>
<protein>
    <recommendedName>
        <fullName evidence="4">PE domain-containing protein</fullName>
    </recommendedName>
</protein>
<evidence type="ECO:0000256" key="1">
    <source>
        <dbReference type="SAM" id="MobiDB-lite"/>
    </source>
</evidence>
<evidence type="ECO:0000313" key="2">
    <source>
        <dbReference type="EMBL" id="MFF3664258.1"/>
    </source>
</evidence>
<feature type="region of interest" description="Disordered" evidence="1">
    <location>
        <begin position="1"/>
        <end position="20"/>
    </location>
</feature>
<evidence type="ECO:0008006" key="4">
    <source>
        <dbReference type="Google" id="ProtNLM"/>
    </source>
</evidence>
<sequence length="139" mass="14716">MTQKDAMGGDSDGQLPLDPKWPGLDGDVPVQYNVATIRTIAGELKEYLAGVEAAAFDEGYTTGSVKSVEQSGLEKIGAGQLGEWADAKVLADTAAKGGRALLDAYQRWAEVYKTVMLVMEAQADEYAKTNRANEGNGSA</sequence>